<dbReference type="SUPFAM" id="SSF51735">
    <property type="entry name" value="NAD(P)-binding Rossmann-fold domains"/>
    <property type="match status" value="1"/>
</dbReference>
<dbReference type="PRINTS" id="PR00080">
    <property type="entry name" value="SDRFAMILY"/>
</dbReference>
<dbReference type="Proteomes" id="UP000799757">
    <property type="component" value="Unassembled WGS sequence"/>
</dbReference>
<dbReference type="EMBL" id="MU001806">
    <property type="protein sequence ID" value="KAF2797436.1"/>
    <property type="molecule type" value="Genomic_DNA"/>
</dbReference>
<dbReference type="GO" id="GO:0019433">
    <property type="term" value="P:triglyceride catabolic process"/>
    <property type="evidence" value="ECO:0007669"/>
    <property type="project" value="TreeGrafter"/>
</dbReference>
<evidence type="ECO:0000256" key="2">
    <source>
        <dbReference type="ARBA" id="ARBA00023002"/>
    </source>
</evidence>
<keyword evidence="5" id="KW-1185">Reference proteome</keyword>
<keyword evidence="2" id="KW-0560">Oxidoreductase</keyword>
<evidence type="ECO:0000256" key="3">
    <source>
        <dbReference type="RuleBase" id="RU000363"/>
    </source>
</evidence>
<dbReference type="PRINTS" id="PR00081">
    <property type="entry name" value="GDHRDH"/>
</dbReference>
<dbReference type="GO" id="GO:0005783">
    <property type="term" value="C:endoplasmic reticulum"/>
    <property type="evidence" value="ECO:0007669"/>
    <property type="project" value="TreeGrafter"/>
</dbReference>
<dbReference type="Gene3D" id="3.40.50.720">
    <property type="entry name" value="NAD(P)-binding Rossmann-like Domain"/>
    <property type="match status" value="1"/>
</dbReference>
<dbReference type="GO" id="GO:0000140">
    <property type="term" value="F:acylglycerone-phosphate reductase (NADP+) activity"/>
    <property type="evidence" value="ECO:0007669"/>
    <property type="project" value="TreeGrafter"/>
</dbReference>
<dbReference type="PANTHER" id="PTHR44169">
    <property type="entry name" value="NADPH-DEPENDENT 1-ACYLDIHYDROXYACETONE PHOSPHATE REDUCTASE"/>
    <property type="match status" value="1"/>
</dbReference>
<proteinExistence type="inferred from homology"/>
<dbReference type="Pfam" id="PF00106">
    <property type="entry name" value="adh_short"/>
    <property type="match status" value="1"/>
</dbReference>
<dbReference type="OrthoDB" id="2102561at2759"/>
<dbReference type="CDD" id="cd05374">
    <property type="entry name" value="17beta-HSD-like_SDR_c"/>
    <property type="match status" value="1"/>
</dbReference>
<evidence type="ECO:0000313" key="4">
    <source>
        <dbReference type="EMBL" id="KAF2797436.1"/>
    </source>
</evidence>
<evidence type="ECO:0000256" key="1">
    <source>
        <dbReference type="ARBA" id="ARBA00006484"/>
    </source>
</evidence>
<accession>A0A6A6XLJ0</accession>
<reference evidence="4" key="1">
    <citation type="journal article" date="2020" name="Stud. Mycol.">
        <title>101 Dothideomycetes genomes: a test case for predicting lifestyles and emergence of pathogens.</title>
        <authorList>
            <person name="Haridas S."/>
            <person name="Albert R."/>
            <person name="Binder M."/>
            <person name="Bloem J."/>
            <person name="Labutti K."/>
            <person name="Salamov A."/>
            <person name="Andreopoulos B."/>
            <person name="Baker S."/>
            <person name="Barry K."/>
            <person name="Bills G."/>
            <person name="Bluhm B."/>
            <person name="Cannon C."/>
            <person name="Castanera R."/>
            <person name="Culley D."/>
            <person name="Daum C."/>
            <person name="Ezra D."/>
            <person name="Gonzalez J."/>
            <person name="Henrissat B."/>
            <person name="Kuo A."/>
            <person name="Liang C."/>
            <person name="Lipzen A."/>
            <person name="Lutzoni F."/>
            <person name="Magnuson J."/>
            <person name="Mondo S."/>
            <person name="Nolan M."/>
            <person name="Ohm R."/>
            <person name="Pangilinan J."/>
            <person name="Park H.-J."/>
            <person name="Ramirez L."/>
            <person name="Alfaro M."/>
            <person name="Sun H."/>
            <person name="Tritt A."/>
            <person name="Yoshinaga Y."/>
            <person name="Zwiers L.-H."/>
            <person name="Turgeon B."/>
            <person name="Goodwin S."/>
            <person name="Spatafora J."/>
            <person name="Crous P."/>
            <person name="Grigoriev I."/>
        </authorList>
    </citation>
    <scope>NUCLEOTIDE SEQUENCE</scope>
    <source>
        <strain evidence="4">CBS 109.77</strain>
    </source>
</reference>
<dbReference type="GO" id="GO:0005811">
    <property type="term" value="C:lipid droplet"/>
    <property type="evidence" value="ECO:0007669"/>
    <property type="project" value="TreeGrafter"/>
</dbReference>
<dbReference type="AlphaFoldDB" id="A0A6A6XLJ0"/>
<dbReference type="InterPro" id="IPR036291">
    <property type="entry name" value="NAD(P)-bd_dom_sf"/>
</dbReference>
<gene>
    <name evidence="4" type="ORF">K505DRAFT_372453</name>
</gene>
<sequence length="281" mass="30319">MPKSILITGCSTGGIGHALALSFQKRGLIVFASARKLSSMSSLSTLPNVHLISLDVTSTTSVTEAFEVVKSKTGGKLDYLVNNAGQGYTMPALDADIEQGKKMFDTNFWGVLRMVQTFSPLLKEAKGTVVNIGSIVAYLNVPLTSLYNASKAALHMLDSTLRLELAPLNISVLTVVTGAIETSFMSNIQEPQFPPNSFYLSIEQTVKARARGEDGYPRMKSGVFAEKVVKDVLGGKTGKVWRGENATTTWLANILLPVSIIDRIVSSGTGLTEMNQRKKVE</sequence>
<dbReference type="GO" id="GO:0006654">
    <property type="term" value="P:phosphatidic acid biosynthetic process"/>
    <property type="evidence" value="ECO:0007669"/>
    <property type="project" value="TreeGrafter"/>
</dbReference>
<dbReference type="PANTHER" id="PTHR44169:SF6">
    <property type="entry name" value="NADPH-DEPENDENT 1-ACYLDIHYDROXYACETONE PHOSPHATE REDUCTASE"/>
    <property type="match status" value="1"/>
</dbReference>
<name>A0A6A6XLJ0_9PLEO</name>
<protein>
    <submittedName>
        <fullName evidence="4">NAD(P)-binding protein</fullName>
    </submittedName>
</protein>
<dbReference type="GO" id="GO:0004806">
    <property type="term" value="F:triacylglycerol lipase activity"/>
    <property type="evidence" value="ECO:0007669"/>
    <property type="project" value="TreeGrafter"/>
</dbReference>
<dbReference type="InterPro" id="IPR002347">
    <property type="entry name" value="SDR_fam"/>
</dbReference>
<comment type="similarity">
    <text evidence="1 3">Belongs to the short-chain dehydrogenases/reductases (SDR) family.</text>
</comment>
<organism evidence="4 5">
    <name type="scientific">Melanomma pulvis-pyrius CBS 109.77</name>
    <dbReference type="NCBI Taxonomy" id="1314802"/>
    <lineage>
        <taxon>Eukaryota</taxon>
        <taxon>Fungi</taxon>
        <taxon>Dikarya</taxon>
        <taxon>Ascomycota</taxon>
        <taxon>Pezizomycotina</taxon>
        <taxon>Dothideomycetes</taxon>
        <taxon>Pleosporomycetidae</taxon>
        <taxon>Pleosporales</taxon>
        <taxon>Melanommataceae</taxon>
        <taxon>Melanomma</taxon>
    </lineage>
</organism>
<evidence type="ECO:0000313" key="5">
    <source>
        <dbReference type="Proteomes" id="UP000799757"/>
    </source>
</evidence>